<evidence type="ECO:0000313" key="2">
    <source>
        <dbReference type="EMBL" id="QLG30025.1"/>
    </source>
</evidence>
<organism evidence="2 3">
    <name type="scientific">Halorarum halophilum</name>
    <dbReference type="NCBI Taxonomy" id="2743090"/>
    <lineage>
        <taxon>Archaea</taxon>
        <taxon>Methanobacteriati</taxon>
        <taxon>Methanobacteriota</taxon>
        <taxon>Stenosarchaea group</taxon>
        <taxon>Halobacteria</taxon>
        <taxon>Halobacteriales</taxon>
        <taxon>Haloferacaceae</taxon>
        <taxon>Halorarum</taxon>
    </lineage>
</organism>
<geneLocation type="plasmid" evidence="2 3">
    <name>unnamed3</name>
</geneLocation>
<dbReference type="AlphaFoldDB" id="A0A7D5GES2"/>
<proteinExistence type="predicted"/>
<dbReference type="GO" id="GO:0003916">
    <property type="term" value="F:DNA topoisomerase activity"/>
    <property type="evidence" value="ECO:0007669"/>
    <property type="project" value="InterPro"/>
</dbReference>
<dbReference type="KEGG" id="halg:HUG10_20685"/>
<feature type="domain" description="DNA topoisomerase type IA zn finger" evidence="1">
    <location>
        <begin position="133"/>
        <end position="169"/>
    </location>
</feature>
<dbReference type="Proteomes" id="UP000509750">
    <property type="component" value="Plasmid unnamed3"/>
</dbReference>
<name>A0A7D5GES2_9EURY</name>
<dbReference type="GO" id="GO:0003677">
    <property type="term" value="F:DNA binding"/>
    <property type="evidence" value="ECO:0007669"/>
    <property type="project" value="UniProtKB-KW"/>
</dbReference>
<dbReference type="GeneID" id="56031304"/>
<dbReference type="EMBL" id="CP058532">
    <property type="protein sequence ID" value="QLG30025.1"/>
    <property type="molecule type" value="Genomic_DNA"/>
</dbReference>
<evidence type="ECO:0000259" key="1">
    <source>
        <dbReference type="Pfam" id="PF01396"/>
    </source>
</evidence>
<dbReference type="Pfam" id="PF01396">
    <property type="entry name" value="Zn_ribbon_Top1"/>
    <property type="match status" value="1"/>
</dbReference>
<dbReference type="GO" id="GO:0006265">
    <property type="term" value="P:DNA topological change"/>
    <property type="evidence" value="ECO:0007669"/>
    <property type="project" value="InterPro"/>
</dbReference>
<accession>A0A7D5GES2</accession>
<keyword evidence="2" id="KW-0413">Isomerase</keyword>
<protein>
    <submittedName>
        <fullName evidence="2">Topoisomerase DNA-binding C4 zinc finger domain-containing protein</fullName>
    </submittedName>
</protein>
<dbReference type="GO" id="GO:0005694">
    <property type="term" value="C:chromosome"/>
    <property type="evidence" value="ECO:0007669"/>
    <property type="project" value="InterPro"/>
</dbReference>
<reference evidence="2 3" key="1">
    <citation type="submission" date="2020-07" db="EMBL/GenBank/DDBJ databases">
        <title>Gai3-2, isolated from salt lake.</title>
        <authorList>
            <person name="Cui H."/>
            <person name="Shi X."/>
        </authorList>
    </citation>
    <scope>NUCLEOTIDE SEQUENCE [LARGE SCALE GENOMIC DNA]</scope>
    <source>
        <strain evidence="2 3">Gai3-2</strain>
        <plasmid evidence="2 3">unnamed3</plasmid>
    </source>
</reference>
<gene>
    <name evidence="2" type="ORF">HUG10_20685</name>
</gene>
<keyword evidence="3" id="KW-1185">Reference proteome</keyword>
<dbReference type="RefSeq" id="WP_179171599.1">
    <property type="nucleotide sequence ID" value="NZ_CP058532.1"/>
</dbReference>
<keyword evidence="2" id="KW-0238">DNA-binding</keyword>
<dbReference type="Gene3D" id="3.30.65.10">
    <property type="entry name" value="Bacterial Topoisomerase I, domain 1"/>
    <property type="match status" value="1"/>
</dbReference>
<dbReference type="SUPFAM" id="SSF57783">
    <property type="entry name" value="Zinc beta-ribbon"/>
    <property type="match status" value="1"/>
</dbReference>
<evidence type="ECO:0000313" key="3">
    <source>
        <dbReference type="Proteomes" id="UP000509750"/>
    </source>
</evidence>
<dbReference type="InterPro" id="IPR013498">
    <property type="entry name" value="Topo_IA_Znf"/>
</dbReference>
<keyword evidence="2" id="KW-0614">Plasmid</keyword>
<sequence>MSSTDYVQITKDEFDEFVADELPREFEEKEWNWTQEAVYDCELPRGEHTFVLRIWSSVDVRDGYGRKKGGDAIRVQCLVVDEDKGPGSWKPIVHHSQLPDDCGSHIKRTDGWKDRVKRHLIALESIVGGEQYQECIWCDRPMIVRTNKSTGDEFFGCSGFPDCRHTEAING</sequence>